<dbReference type="PIRSF" id="PIRSF005052">
    <property type="entry name" value="P-loopkin"/>
    <property type="match status" value="1"/>
</dbReference>
<feature type="region of interest" description="Disordered" evidence="5">
    <location>
        <begin position="1"/>
        <end position="30"/>
    </location>
</feature>
<dbReference type="InterPro" id="IPR053931">
    <property type="entry name" value="RapZ_C"/>
</dbReference>
<name>A0A9E5JM82_9MICO</name>
<keyword evidence="9" id="KW-1185">Reference proteome</keyword>
<reference evidence="8 9" key="1">
    <citation type="submission" date="2019-06" db="EMBL/GenBank/DDBJ databases">
        <authorList>
            <person name="De-Chao Zhang Q."/>
        </authorList>
    </citation>
    <scope>NUCLEOTIDE SEQUENCE [LARGE SCALE GENOMIC DNA]</scope>
    <source>
        <strain evidence="8 9">KN1116</strain>
    </source>
</reference>
<dbReference type="GO" id="GO:0005525">
    <property type="term" value="F:GTP binding"/>
    <property type="evidence" value="ECO:0007669"/>
    <property type="project" value="UniProtKB-UniRule"/>
</dbReference>
<comment type="caution">
    <text evidence="8">The sequence shown here is derived from an EMBL/GenBank/DDBJ whole genome shotgun (WGS) entry which is preliminary data.</text>
</comment>
<evidence type="ECO:0000313" key="9">
    <source>
        <dbReference type="Proteomes" id="UP000818266"/>
    </source>
</evidence>
<evidence type="ECO:0000256" key="5">
    <source>
        <dbReference type="SAM" id="MobiDB-lite"/>
    </source>
</evidence>
<reference evidence="8 9" key="2">
    <citation type="submission" date="2020-03" db="EMBL/GenBank/DDBJ databases">
        <title>Chryseoglobus sp. isolated from a deep-sea seamount.</title>
        <authorList>
            <person name="Zhang D.-C."/>
        </authorList>
    </citation>
    <scope>NUCLEOTIDE SEQUENCE [LARGE SCALE GENOMIC DNA]</scope>
    <source>
        <strain evidence="8 9">KN1116</strain>
    </source>
</reference>
<sequence length="314" mass="34326">MASFATARESRLVPPHSRPEHEATVSESTPNDVLIVTGMSGAGRSTVANALEDLGWYVVDNLPPQMLRPLLDLAMHPGSALPSIAAVVDVRGGKLFADLASNIGELRERTPVRVVYLDATDQALVRRFEQVRRPHPLQADGTLLDGIARERALMSSVRELSDLIIDTSEYNIHQLATTVTELFADEGRALVRVTLESFGFKYGIPTDADIVADARFLPNPFWQDELRGATGHDPRVSEFVLEQEGAREFVQHFVAALGPVLSGYARENKPHATIAVGCTGGKHRSVALVEEFATHLRGMPGIDVTVKHRDLGRE</sequence>
<evidence type="ECO:0000259" key="7">
    <source>
        <dbReference type="Pfam" id="PF22740"/>
    </source>
</evidence>
<dbReference type="Gene3D" id="3.40.50.300">
    <property type="entry name" value="P-loop containing nucleotide triphosphate hydrolases"/>
    <property type="match status" value="1"/>
</dbReference>
<feature type="binding site" evidence="4">
    <location>
        <begin position="38"/>
        <end position="45"/>
    </location>
    <ligand>
        <name>ATP</name>
        <dbReference type="ChEBI" id="CHEBI:30616"/>
    </ligand>
</feature>
<evidence type="ECO:0000256" key="3">
    <source>
        <dbReference type="ARBA" id="ARBA00023134"/>
    </source>
</evidence>
<dbReference type="HAMAP" id="MF_00636">
    <property type="entry name" value="RapZ_like"/>
    <property type="match status" value="1"/>
</dbReference>
<dbReference type="Proteomes" id="UP000818266">
    <property type="component" value="Unassembled WGS sequence"/>
</dbReference>
<dbReference type="NCBIfam" id="NF003828">
    <property type="entry name" value="PRK05416.1"/>
    <property type="match status" value="1"/>
</dbReference>
<dbReference type="AlphaFoldDB" id="A0A9E5JM82"/>
<organism evidence="8 9">
    <name type="scientific">Microcella pacifica</name>
    <dbReference type="NCBI Taxonomy" id="2591847"/>
    <lineage>
        <taxon>Bacteria</taxon>
        <taxon>Bacillati</taxon>
        <taxon>Actinomycetota</taxon>
        <taxon>Actinomycetes</taxon>
        <taxon>Micrococcales</taxon>
        <taxon>Microbacteriaceae</taxon>
        <taxon>Microcella</taxon>
    </lineage>
</organism>
<dbReference type="PANTHER" id="PTHR30448">
    <property type="entry name" value="RNASE ADAPTER PROTEIN RAPZ"/>
    <property type="match status" value="1"/>
</dbReference>
<keyword evidence="3 4" id="KW-0342">GTP-binding</keyword>
<keyword evidence="1 4" id="KW-0547">Nucleotide-binding</keyword>
<feature type="domain" description="RapZ C-terminal" evidence="7">
    <location>
        <begin position="192"/>
        <end position="311"/>
    </location>
</feature>
<evidence type="ECO:0000256" key="1">
    <source>
        <dbReference type="ARBA" id="ARBA00022741"/>
    </source>
</evidence>
<feature type="domain" description="RapZ-like N-terminal" evidence="6">
    <location>
        <begin position="32"/>
        <end position="185"/>
    </location>
</feature>
<dbReference type="PANTHER" id="PTHR30448:SF0">
    <property type="entry name" value="RNASE ADAPTER PROTEIN RAPZ"/>
    <property type="match status" value="1"/>
</dbReference>
<protein>
    <submittedName>
        <fullName evidence="8">RNase adapter RapZ</fullName>
    </submittedName>
</protein>
<dbReference type="Pfam" id="PF22740">
    <property type="entry name" value="PapZ_C"/>
    <property type="match status" value="1"/>
</dbReference>
<dbReference type="OrthoDB" id="9784461at2"/>
<dbReference type="InterPro" id="IPR053930">
    <property type="entry name" value="RapZ-like_N"/>
</dbReference>
<keyword evidence="2 4" id="KW-0067">ATP-binding</keyword>
<dbReference type="SUPFAM" id="SSF52540">
    <property type="entry name" value="P-loop containing nucleoside triphosphate hydrolases"/>
    <property type="match status" value="1"/>
</dbReference>
<accession>A0A9E5JM82</accession>
<proteinExistence type="inferred from homology"/>
<gene>
    <name evidence="8" type="primary">rapZ</name>
    <name evidence="8" type="ORF">FK219_001530</name>
</gene>
<dbReference type="GO" id="GO:0005524">
    <property type="term" value="F:ATP binding"/>
    <property type="evidence" value="ECO:0007669"/>
    <property type="project" value="UniProtKB-UniRule"/>
</dbReference>
<feature type="binding site" evidence="4">
    <location>
        <begin position="89"/>
        <end position="92"/>
    </location>
    <ligand>
        <name>GTP</name>
        <dbReference type="ChEBI" id="CHEBI:37565"/>
    </ligand>
</feature>
<dbReference type="InterPro" id="IPR027417">
    <property type="entry name" value="P-loop_NTPase"/>
</dbReference>
<evidence type="ECO:0000313" key="8">
    <source>
        <dbReference type="EMBL" id="NHF61932.1"/>
    </source>
</evidence>
<evidence type="ECO:0000259" key="6">
    <source>
        <dbReference type="Pfam" id="PF03668"/>
    </source>
</evidence>
<evidence type="ECO:0000256" key="2">
    <source>
        <dbReference type="ARBA" id="ARBA00022840"/>
    </source>
</evidence>
<dbReference type="EMBL" id="VIKT02000002">
    <property type="protein sequence ID" value="NHF61932.1"/>
    <property type="molecule type" value="Genomic_DNA"/>
</dbReference>
<dbReference type="InterPro" id="IPR005337">
    <property type="entry name" value="RapZ-like"/>
</dbReference>
<evidence type="ECO:0000256" key="4">
    <source>
        <dbReference type="HAMAP-Rule" id="MF_00636"/>
    </source>
</evidence>
<dbReference type="Pfam" id="PF03668">
    <property type="entry name" value="RapZ-like_N"/>
    <property type="match status" value="1"/>
</dbReference>